<name>A0AAD9SD27_PHOAM</name>
<sequence>MSQLPNEILDKIWRELCEIGFEPRILEAKWTDVGNMRLPAFYGAQPQAFMTQLCRGAREISTKNFYSRVFEDPCTSESGFWWNEKDVLYIDEPFYDELVPSRKALLSGREKITRVAVDYQINESNRDITELIADWFPNLSQTLFLSSTRLTLGRSSVPMGHDSAVAKLLPITTFHKQSWPPVVVPSELFIRTQGIEGELNAWVPPGERFHFLETFYSNERVPFFRFERNHGHHVPYLEGSLKEDKGTYSSKM</sequence>
<comment type="caution">
    <text evidence="1">The sequence shown here is derived from an EMBL/GenBank/DDBJ whole genome shotgun (WGS) entry which is preliminary data.</text>
</comment>
<accession>A0AAD9SD27</accession>
<evidence type="ECO:0000313" key="2">
    <source>
        <dbReference type="Proteomes" id="UP001265746"/>
    </source>
</evidence>
<dbReference type="AlphaFoldDB" id="A0AAD9SD27"/>
<protein>
    <submittedName>
        <fullName evidence="1">Uncharacterized protein</fullName>
    </submittedName>
</protein>
<evidence type="ECO:0000313" key="1">
    <source>
        <dbReference type="EMBL" id="KAK2604623.1"/>
    </source>
</evidence>
<proteinExistence type="predicted"/>
<dbReference type="Proteomes" id="UP001265746">
    <property type="component" value="Unassembled WGS sequence"/>
</dbReference>
<gene>
    <name evidence="1" type="ORF">N8I77_007536</name>
</gene>
<organism evidence="1 2">
    <name type="scientific">Phomopsis amygdali</name>
    <name type="common">Fusicoccum amygdali</name>
    <dbReference type="NCBI Taxonomy" id="1214568"/>
    <lineage>
        <taxon>Eukaryota</taxon>
        <taxon>Fungi</taxon>
        <taxon>Dikarya</taxon>
        <taxon>Ascomycota</taxon>
        <taxon>Pezizomycotina</taxon>
        <taxon>Sordariomycetes</taxon>
        <taxon>Sordariomycetidae</taxon>
        <taxon>Diaporthales</taxon>
        <taxon>Diaporthaceae</taxon>
        <taxon>Diaporthe</taxon>
    </lineage>
</organism>
<keyword evidence="2" id="KW-1185">Reference proteome</keyword>
<dbReference type="EMBL" id="JAUJFL010000004">
    <property type="protein sequence ID" value="KAK2604623.1"/>
    <property type="molecule type" value="Genomic_DNA"/>
</dbReference>
<reference evidence="1" key="1">
    <citation type="submission" date="2023-06" db="EMBL/GenBank/DDBJ databases">
        <authorList>
            <person name="Noh H."/>
        </authorList>
    </citation>
    <scope>NUCLEOTIDE SEQUENCE</scope>
    <source>
        <strain evidence="1">DUCC20226</strain>
    </source>
</reference>